<feature type="transmembrane region" description="Helical" evidence="6">
    <location>
        <begin position="460"/>
        <end position="483"/>
    </location>
</feature>
<keyword evidence="3 6" id="KW-0812">Transmembrane</keyword>
<feature type="transmembrane region" description="Helical" evidence="6">
    <location>
        <begin position="392"/>
        <end position="415"/>
    </location>
</feature>
<dbReference type="AlphaFoldDB" id="A0A1V6PAD3"/>
<feature type="transmembrane region" description="Helical" evidence="6">
    <location>
        <begin position="181"/>
        <end position="202"/>
    </location>
</feature>
<evidence type="ECO:0000256" key="6">
    <source>
        <dbReference type="SAM" id="Phobius"/>
    </source>
</evidence>
<organism evidence="8 9">
    <name type="scientific">Penicillium decumbens</name>
    <dbReference type="NCBI Taxonomy" id="69771"/>
    <lineage>
        <taxon>Eukaryota</taxon>
        <taxon>Fungi</taxon>
        <taxon>Dikarya</taxon>
        <taxon>Ascomycota</taxon>
        <taxon>Pezizomycotina</taxon>
        <taxon>Eurotiomycetes</taxon>
        <taxon>Eurotiomycetidae</taxon>
        <taxon>Eurotiales</taxon>
        <taxon>Aspergillaceae</taxon>
        <taxon>Penicillium</taxon>
    </lineage>
</organism>
<feature type="transmembrane region" description="Helical" evidence="6">
    <location>
        <begin position="208"/>
        <end position="227"/>
    </location>
</feature>
<dbReference type="InterPro" id="IPR011701">
    <property type="entry name" value="MFS"/>
</dbReference>
<feature type="transmembrane region" description="Helical" evidence="6">
    <location>
        <begin position="366"/>
        <end position="386"/>
    </location>
</feature>
<comment type="subcellular location">
    <subcellularLocation>
        <location evidence="1">Cell membrane</location>
        <topology evidence="1">Multi-pass membrane protein</topology>
    </subcellularLocation>
</comment>
<dbReference type="PROSITE" id="PS50850">
    <property type="entry name" value="MFS"/>
    <property type="match status" value="1"/>
</dbReference>
<keyword evidence="9" id="KW-1185">Reference proteome</keyword>
<dbReference type="PANTHER" id="PTHR23502">
    <property type="entry name" value="MAJOR FACILITATOR SUPERFAMILY"/>
    <property type="match status" value="1"/>
</dbReference>
<dbReference type="STRING" id="69771.A0A1V6PAD3"/>
<feature type="domain" description="Major facilitator superfamily (MFS) profile" evidence="7">
    <location>
        <begin position="50"/>
        <end position="487"/>
    </location>
</feature>
<dbReference type="GO" id="GO:0022857">
    <property type="term" value="F:transmembrane transporter activity"/>
    <property type="evidence" value="ECO:0007669"/>
    <property type="project" value="InterPro"/>
</dbReference>
<feature type="transmembrane region" description="Helical" evidence="6">
    <location>
        <begin position="276"/>
        <end position="302"/>
    </location>
</feature>
<dbReference type="GO" id="GO:0005886">
    <property type="term" value="C:plasma membrane"/>
    <property type="evidence" value="ECO:0007669"/>
    <property type="project" value="UniProtKB-SubCell"/>
</dbReference>
<dbReference type="EMBL" id="MDYL01000015">
    <property type="protein sequence ID" value="OQD73516.1"/>
    <property type="molecule type" value="Genomic_DNA"/>
</dbReference>
<dbReference type="OMA" id="FIWGKEI"/>
<dbReference type="Gene3D" id="1.20.1250.20">
    <property type="entry name" value="MFS general substrate transporter like domains"/>
    <property type="match status" value="1"/>
</dbReference>
<gene>
    <name evidence="8" type="ORF">PENDEC_c015G04407</name>
</gene>
<evidence type="ECO:0000256" key="5">
    <source>
        <dbReference type="ARBA" id="ARBA00023136"/>
    </source>
</evidence>
<feature type="transmembrane region" description="Helical" evidence="6">
    <location>
        <begin position="118"/>
        <end position="136"/>
    </location>
</feature>
<proteinExistence type="inferred from homology"/>
<evidence type="ECO:0000313" key="9">
    <source>
        <dbReference type="Proteomes" id="UP000191522"/>
    </source>
</evidence>
<name>A0A1V6PAD3_PENDC</name>
<protein>
    <recommendedName>
        <fullName evidence="7">Major facilitator superfamily (MFS) profile domain-containing protein</fullName>
    </recommendedName>
</protein>
<accession>A0A1V6PAD3</accession>
<comment type="similarity">
    <text evidence="2">Belongs to the major facilitator superfamily.</text>
</comment>
<keyword evidence="5 6" id="KW-0472">Membrane</keyword>
<dbReference type="InterPro" id="IPR020846">
    <property type="entry name" value="MFS_dom"/>
</dbReference>
<evidence type="ECO:0000256" key="2">
    <source>
        <dbReference type="ARBA" id="ARBA00008335"/>
    </source>
</evidence>
<feature type="transmembrane region" description="Helical" evidence="6">
    <location>
        <begin position="90"/>
        <end position="111"/>
    </location>
</feature>
<feature type="transmembrane region" description="Helical" evidence="6">
    <location>
        <begin position="50"/>
        <end position="75"/>
    </location>
</feature>
<dbReference type="PANTHER" id="PTHR23502:SF52">
    <property type="entry name" value="MULTIDRUG TRANSPORTER, PUTATIVE (AFU_ORTHOLOGUE AFUA_2G17730)-RELATED"/>
    <property type="match status" value="1"/>
</dbReference>
<feature type="transmembrane region" description="Helical" evidence="6">
    <location>
        <begin position="427"/>
        <end position="448"/>
    </location>
</feature>
<sequence length="508" mass="55854">MVFWRGDISGEPDQTIDHQEPDRNVEIVDWDGPWDRANPYNWSLRWKWTLTILAVFTTFITMVNGTIITVAHAAINEEFGISDASFPHSYWPVTSWAVGGALSSFLILPLMEDFGVRLVFLGTYLVFICFVIPQALAQNFATLIVTRFFAGSCVAILANTAATVIGNLWDTERNRNVPVSLYIVFYLAGASIGPVIGAPIFQFLGWRWIGYLQLIWYGALFPVYVLLFKECRGVAILGQRAKKLRKQGRLAYTQHEIDSQGTPMLTIVARSAMRPLLMLFTESVVFYSALWSAFTVGTLYLFTQSVEQVFAGLYGWTPAQAGYVQAAIVIGECVGWVGTLFSGSLYFNSASRNKEVPDTPIPEARLYLAIVGGVVGISGGMFTYAWTSYPSLPWIAPAIGLGMVGAGSVIVVTGISDYVVDAYSKYAGSAVGIIVTGENTLSGFLPMAAMSMYSTLGFNWASTLLAFIALALSLAPIWLIVFGQTIRARSPFMKEAMLEKRRKSIESV</sequence>
<feature type="transmembrane region" description="Helical" evidence="6">
    <location>
        <begin position="322"/>
        <end position="346"/>
    </location>
</feature>
<reference evidence="9" key="1">
    <citation type="journal article" date="2017" name="Nat. Microbiol.">
        <title>Global analysis of biosynthetic gene clusters reveals vast potential of secondary metabolite production in Penicillium species.</title>
        <authorList>
            <person name="Nielsen J.C."/>
            <person name="Grijseels S."/>
            <person name="Prigent S."/>
            <person name="Ji B."/>
            <person name="Dainat J."/>
            <person name="Nielsen K.F."/>
            <person name="Frisvad J.C."/>
            <person name="Workman M."/>
            <person name="Nielsen J."/>
        </authorList>
    </citation>
    <scope>NUCLEOTIDE SEQUENCE [LARGE SCALE GENOMIC DNA]</scope>
    <source>
        <strain evidence="9">IBT 11843</strain>
    </source>
</reference>
<dbReference type="OrthoDB" id="5403280at2759"/>
<dbReference type="Proteomes" id="UP000191522">
    <property type="component" value="Unassembled WGS sequence"/>
</dbReference>
<dbReference type="Pfam" id="PF07690">
    <property type="entry name" value="MFS_1"/>
    <property type="match status" value="1"/>
</dbReference>
<dbReference type="FunFam" id="1.20.1250.20:FF:000082">
    <property type="entry name" value="MFS multidrug transporter, putative"/>
    <property type="match status" value="1"/>
</dbReference>
<evidence type="ECO:0000256" key="1">
    <source>
        <dbReference type="ARBA" id="ARBA00004651"/>
    </source>
</evidence>
<evidence type="ECO:0000313" key="8">
    <source>
        <dbReference type="EMBL" id="OQD73516.1"/>
    </source>
</evidence>
<comment type="caution">
    <text evidence="8">The sequence shown here is derived from an EMBL/GenBank/DDBJ whole genome shotgun (WGS) entry which is preliminary data.</text>
</comment>
<feature type="transmembrane region" description="Helical" evidence="6">
    <location>
        <begin position="148"/>
        <end position="169"/>
    </location>
</feature>
<dbReference type="SUPFAM" id="SSF103473">
    <property type="entry name" value="MFS general substrate transporter"/>
    <property type="match status" value="1"/>
</dbReference>
<evidence type="ECO:0000256" key="4">
    <source>
        <dbReference type="ARBA" id="ARBA00022989"/>
    </source>
</evidence>
<evidence type="ECO:0000259" key="7">
    <source>
        <dbReference type="PROSITE" id="PS50850"/>
    </source>
</evidence>
<keyword evidence="4 6" id="KW-1133">Transmembrane helix</keyword>
<evidence type="ECO:0000256" key="3">
    <source>
        <dbReference type="ARBA" id="ARBA00022692"/>
    </source>
</evidence>
<dbReference type="InterPro" id="IPR036259">
    <property type="entry name" value="MFS_trans_sf"/>
</dbReference>